<accession>A0A0M8ZV11</accession>
<gene>
    <name evidence="1" type="ORF">WN51_04923</name>
</gene>
<sequence length="97" mass="10979">MICNNALYYTKCSSVVTEFQKDQDDFVQLHAVILDERQAEFGQPMGLYSICIWDEGRTKGTGNVTPSSYELSDVIKRGSLEGSSNTNILLNQYFKQE</sequence>
<dbReference type="OrthoDB" id="10428806at2759"/>
<protein>
    <submittedName>
        <fullName evidence="1">Uncharacterized protein</fullName>
    </submittedName>
</protein>
<dbReference type="Proteomes" id="UP000053105">
    <property type="component" value="Unassembled WGS sequence"/>
</dbReference>
<keyword evidence="2" id="KW-1185">Reference proteome</keyword>
<organism evidence="1 2">
    <name type="scientific">Melipona quadrifasciata</name>
    <dbReference type="NCBI Taxonomy" id="166423"/>
    <lineage>
        <taxon>Eukaryota</taxon>
        <taxon>Metazoa</taxon>
        <taxon>Ecdysozoa</taxon>
        <taxon>Arthropoda</taxon>
        <taxon>Hexapoda</taxon>
        <taxon>Insecta</taxon>
        <taxon>Pterygota</taxon>
        <taxon>Neoptera</taxon>
        <taxon>Endopterygota</taxon>
        <taxon>Hymenoptera</taxon>
        <taxon>Apocrita</taxon>
        <taxon>Aculeata</taxon>
        <taxon>Apoidea</taxon>
        <taxon>Anthophila</taxon>
        <taxon>Apidae</taxon>
        <taxon>Melipona</taxon>
    </lineage>
</organism>
<evidence type="ECO:0000313" key="1">
    <source>
        <dbReference type="EMBL" id="KOX70183.1"/>
    </source>
</evidence>
<dbReference type="EMBL" id="KQ435876">
    <property type="protein sequence ID" value="KOX70183.1"/>
    <property type="molecule type" value="Genomic_DNA"/>
</dbReference>
<name>A0A0M8ZV11_9HYME</name>
<evidence type="ECO:0000313" key="2">
    <source>
        <dbReference type="Proteomes" id="UP000053105"/>
    </source>
</evidence>
<proteinExistence type="predicted"/>
<reference evidence="1 2" key="1">
    <citation type="submission" date="2015-07" db="EMBL/GenBank/DDBJ databases">
        <title>The genome of Melipona quadrifasciata.</title>
        <authorList>
            <person name="Pan H."/>
            <person name="Kapheim K."/>
        </authorList>
    </citation>
    <scope>NUCLEOTIDE SEQUENCE [LARGE SCALE GENOMIC DNA]</scope>
    <source>
        <strain evidence="1">0111107301</strain>
        <tissue evidence="1">Whole body</tissue>
    </source>
</reference>
<dbReference type="AlphaFoldDB" id="A0A0M8ZV11"/>